<gene>
    <name evidence="1" type="ORF">ABEB36_010215</name>
</gene>
<accession>A0ABD1EIW0</accession>
<dbReference type="Proteomes" id="UP001566132">
    <property type="component" value="Unassembled WGS sequence"/>
</dbReference>
<evidence type="ECO:0000313" key="2">
    <source>
        <dbReference type="Proteomes" id="UP001566132"/>
    </source>
</evidence>
<reference evidence="1 2" key="1">
    <citation type="submission" date="2024-05" db="EMBL/GenBank/DDBJ databases">
        <title>Genetic variation in Jamaican populations of the coffee berry borer (Hypothenemus hampei).</title>
        <authorList>
            <person name="Errbii M."/>
            <person name="Myrie A."/>
        </authorList>
    </citation>
    <scope>NUCLEOTIDE SEQUENCE [LARGE SCALE GENOMIC DNA]</scope>
    <source>
        <strain evidence="1">JA-Hopewell-2020-01-JO</strain>
        <tissue evidence="1">Whole body</tissue>
    </source>
</reference>
<dbReference type="EMBL" id="JBDJPC010000007">
    <property type="protein sequence ID" value="KAL1494646.1"/>
    <property type="molecule type" value="Genomic_DNA"/>
</dbReference>
<name>A0ABD1EIW0_HYPHA</name>
<sequence>MIWCTVFSIKNMSSHSSTDGTGVKYAVKVCSLKPESPCIDGFVYYTFKLLKQNKPSPALPQGSPVSIALN</sequence>
<protein>
    <submittedName>
        <fullName evidence="1">Uncharacterized protein</fullName>
    </submittedName>
</protein>
<keyword evidence="2" id="KW-1185">Reference proteome</keyword>
<comment type="caution">
    <text evidence="1">The sequence shown here is derived from an EMBL/GenBank/DDBJ whole genome shotgun (WGS) entry which is preliminary data.</text>
</comment>
<organism evidence="1 2">
    <name type="scientific">Hypothenemus hampei</name>
    <name type="common">Coffee berry borer</name>
    <dbReference type="NCBI Taxonomy" id="57062"/>
    <lineage>
        <taxon>Eukaryota</taxon>
        <taxon>Metazoa</taxon>
        <taxon>Ecdysozoa</taxon>
        <taxon>Arthropoda</taxon>
        <taxon>Hexapoda</taxon>
        <taxon>Insecta</taxon>
        <taxon>Pterygota</taxon>
        <taxon>Neoptera</taxon>
        <taxon>Endopterygota</taxon>
        <taxon>Coleoptera</taxon>
        <taxon>Polyphaga</taxon>
        <taxon>Cucujiformia</taxon>
        <taxon>Curculionidae</taxon>
        <taxon>Scolytinae</taxon>
        <taxon>Hypothenemus</taxon>
    </lineage>
</organism>
<dbReference type="AlphaFoldDB" id="A0ABD1EIW0"/>
<proteinExistence type="predicted"/>
<evidence type="ECO:0000313" key="1">
    <source>
        <dbReference type="EMBL" id="KAL1494646.1"/>
    </source>
</evidence>